<name>A0ABY8C7K4_9GAMM</name>
<evidence type="ECO:0000313" key="6">
    <source>
        <dbReference type="EMBL" id="WEJ61943.1"/>
    </source>
</evidence>
<dbReference type="NCBIfam" id="TIGR00536">
    <property type="entry name" value="hemK_fam"/>
    <property type="match status" value="1"/>
</dbReference>
<dbReference type="EMBL" id="CP102381">
    <property type="protein sequence ID" value="WEJ61943.1"/>
    <property type="molecule type" value="Genomic_DNA"/>
</dbReference>
<dbReference type="Pfam" id="PF05175">
    <property type="entry name" value="MTS"/>
    <property type="match status" value="1"/>
</dbReference>
<dbReference type="PIRSF" id="PIRSF037167">
    <property type="entry name" value="Mtase_YfcB_prd"/>
    <property type="match status" value="1"/>
</dbReference>
<comment type="function">
    <text evidence="4">Methylates ribosomal protein uL3 on a specific glutamine residue.</text>
</comment>
<feature type="domain" description="Methyltransferase small" evidence="5">
    <location>
        <begin position="132"/>
        <end position="214"/>
    </location>
</feature>
<dbReference type="PANTHER" id="PTHR47806:SF1">
    <property type="entry name" value="RIBOSOMAL PROTEIN UL3 GLUTAMINE METHYLTRANSFERASE"/>
    <property type="match status" value="1"/>
</dbReference>
<proteinExistence type="inferred from homology"/>
<comment type="catalytic activity">
    <reaction evidence="4">
        <text>L-glutaminyl-[ribosomal protein uL3] + S-adenosyl-L-methionine = N(5)-methyl-L-glutaminyl-[ribosomal protein uL3] + S-adenosyl-L-homocysteine + H(+)</text>
        <dbReference type="Rhea" id="RHEA:45020"/>
        <dbReference type="Rhea" id="RHEA-COMP:11063"/>
        <dbReference type="Rhea" id="RHEA-COMP:11064"/>
        <dbReference type="ChEBI" id="CHEBI:15378"/>
        <dbReference type="ChEBI" id="CHEBI:30011"/>
        <dbReference type="ChEBI" id="CHEBI:57856"/>
        <dbReference type="ChEBI" id="CHEBI:59789"/>
        <dbReference type="ChEBI" id="CHEBI:61891"/>
        <dbReference type="EC" id="2.1.1.298"/>
    </reaction>
</comment>
<organism evidence="6 7">
    <name type="scientific">Thiomicrorhabdus lithotrophica</name>
    <dbReference type="NCBI Taxonomy" id="2949997"/>
    <lineage>
        <taxon>Bacteria</taxon>
        <taxon>Pseudomonadati</taxon>
        <taxon>Pseudomonadota</taxon>
        <taxon>Gammaproteobacteria</taxon>
        <taxon>Thiotrichales</taxon>
        <taxon>Piscirickettsiaceae</taxon>
        <taxon>Thiomicrorhabdus</taxon>
    </lineage>
</organism>
<sequence>MTNINYQYEGLENVTDFVRWGGTLFKRANLFFGHGTDNAFDEARVLVFFALKLPLEVPENYWQSKLTLQEKHLITELFQRRIETRKPAAYLTGEAWFSGIRFIVNESTLVPRSPIAELIAQRYEPWVDADSVTNVLDLCTGSGCIGIASLQAFPHAEVDLVDISPEALAVAQQNIDLYGLNDFAHAIESDLYSSLKGKKYDLIVSNPPYVDEIEMDALPEEFQQEPSLGLAAGHDGLDLVRKILAEAPKYLKDDGVLIVEVGVSQYFVEQTYPELPLFWFDFENGGEGVFAIQKSELELFQDVLDAQLLPTK</sequence>
<dbReference type="InterPro" id="IPR029063">
    <property type="entry name" value="SAM-dependent_MTases_sf"/>
</dbReference>
<keyword evidence="6" id="KW-0687">Ribonucleoprotein</keyword>
<dbReference type="RefSeq" id="WP_275594201.1">
    <property type="nucleotide sequence ID" value="NZ_CP102381.1"/>
</dbReference>
<dbReference type="PANTHER" id="PTHR47806">
    <property type="entry name" value="50S RIBOSOMAL PROTEIN L3 GLUTAMINE METHYLTRANSFERASE"/>
    <property type="match status" value="1"/>
</dbReference>
<evidence type="ECO:0000313" key="7">
    <source>
        <dbReference type="Proteomes" id="UP001222275"/>
    </source>
</evidence>
<keyword evidence="6" id="KW-0689">Ribosomal protein</keyword>
<evidence type="ECO:0000256" key="2">
    <source>
        <dbReference type="ARBA" id="ARBA00022679"/>
    </source>
</evidence>
<evidence type="ECO:0000256" key="4">
    <source>
        <dbReference type="HAMAP-Rule" id="MF_02125"/>
    </source>
</evidence>
<dbReference type="Proteomes" id="UP001222275">
    <property type="component" value="Chromosome"/>
</dbReference>
<reference evidence="6 7" key="1">
    <citation type="submission" date="2022-06" db="EMBL/GenBank/DDBJ databases">
        <title>Thiomicrohabdus sp. nov, an obligately chemolithoautotrophic, sulfur-oxidizing bacterium isolated from beach of Guanyin Mountain. Amoy.</title>
        <authorList>
            <person name="Zhu H."/>
        </authorList>
    </citation>
    <scope>NUCLEOTIDE SEQUENCE [LARGE SCALE GENOMIC DNA]</scope>
    <source>
        <strain evidence="6 7">XGS-01</strain>
    </source>
</reference>
<keyword evidence="3 4" id="KW-0949">S-adenosyl-L-methionine</keyword>
<evidence type="ECO:0000256" key="1">
    <source>
        <dbReference type="ARBA" id="ARBA00022603"/>
    </source>
</evidence>
<dbReference type="Gene3D" id="3.40.50.150">
    <property type="entry name" value="Vaccinia Virus protein VP39"/>
    <property type="match status" value="1"/>
</dbReference>
<dbReference type="GO" id="GO:0008168">
    <property type="term" value="F:methyltransferase activity"/>
    <property type="evidence" value="ECO:0007669"/>
    <property type="project" value="UniProtKB-KW"/>
</dbReference>
<dbReference type="HAMAP" id="MF_02125">
    <property type="entry name" value="L3_methyltr_PrmB"/>
    <property type="match status" value="1"/>
</dbReference>
<evidence type="ECO:0000256" key="3">
    <source>
        <dbReference type="ARBA" id="ARBA00022691"/>
    </source>
</evidence>
<evidence type="ECO:0000259" key="5">
    <source>
        <dbReference type="Pfam" id="PF05175"/>
    </source>
</evidence>
<keyword evidence="1 4" id="KW-0489">Methyltransferase</keyword>
<accession>A0ABY8C7K4</accession>
<dbReference type="EC" id="2.1.1.298" evidence="4"/>
<dbReference type="PROSITE" id="PS00092">
    <property type="entry name" value="N6_MTASE"/>
    <property type="match status" value="1"/>
</dbReference>
<gene>
    <name evidence="4 6" type="primary">prmB</name>
    <name evidence="6" type="ORF">NR989_07945</name>
</gene>
<dbReference type="SUPFAM" id="SSF53335">
    <property type="entry name" value="S-adenosyl-L-methionine-dependent methyltransferases"/>
    <property type="match status" value="1"/>
</dbReference>
<dbReference type="GO" id="GO:0032259">
    <property type="term" value="P:methylation"/>
    <property type="evidence" value="ECO:0007669"/>
    <property type="project" value="UniProtKB-KW"/>
</dbReference>
<protein>
    <recommendedName>
        <fullName evidence="4">Ribosomal protein uL3 glutamine methyltransferase</fullName>
        <shortName evidence="4">uL3 MTase</shortName>
        <ecNumber evidence="4">2.1.1.298</ecNumber>
    </recommendedName>
    <alternativeName>
        <fullName evidence="4">N5-glutamine methyltransferase PrmB</fullName>
    </alternativeName>
</protein>
<dbReference type="Gene3D" id="1.10.8.10">
    <property type="entry name" value="DNA helicase RuvA subunit, C-terminal domain"/>
    <property type="match status" value="1"/>
</dbReference>
<comment type="similarity">
    <text evidence="4">Belongs to the protein N5-glutamine methyltransferase family. PrmB subfamily.</text>
</comment>
<dbReference type="GO" id="GO:0005840">
    <property type="term" value="C:ribosome"/>
    <property type="evidence" value="ECO:0007669"/>
    <property type="project" value="UniProtKB-KW"/>
</dbReference>
<dbReference type="InterPro" id="IPR017127">
    <property type="entry name" value="Ribosome_uL3_MTase"/>
</dbReference>
<keyword evidence="2 4" id="KW-0808">Transferase</keyword>
<dbReference type="CDD" id="cd02440">
    <property type="entry name" value="AdoMet_MTases"/>
    <property type="match status" value="1"/>
</dbReference>
<dbReference type="InterPro" id="IPR002052">
    <property type="entry name" value="DNA_methylase_N6_adenine_CS"/>
</dbReference>
<dbReference type="InterPro" id="IPR004556">
    <property type="entry name" value="HemK-like"/>
</dbReference>
<keyword evidence="7" id="KW-1185">Reference proteome</keyword>
<dbReference type="InterPro" id="IPR007848">
    <property type="entry name" value="Small_mtfrase_dom"/>
</dbReference>
<dbReference type="NCBIfam" id="TIGR03533">
    <property type="entry name" value="L3_gln_methyl"/>
    <property type="match status" value="1"/>
</dbReference>